<organism evidence="5">
    <name type="scientific">Absidia glauca</name>
    <name type="common">Pin mould</name>
    <dbReference type="NCBI Taxonomy" id="4829"/>
    <lineage>
        <taxon>Eukaryota</taxon>
        <taxon>Fungi</taxon>
        <taxon>Fungi incertae sedis</taxon>
        <taxon>Mucoromycota</taxon>
        <taxon>Mucoromycotina</taxon>
        <taxon>Mucoromycetes</taxon>
        <taxon>Mucorales</taxon>
        <taxon>Cunninghamellaceae</taxon>
        <taxon>Absidia</taxon>
    </lineage>
</organism>
<dbReference type="FunFam" id="3.40.630.30:FF:000037">
    <property type="entry name" value="N-alpha-acetyltransferase daf-31-like"/>
    <property type="match status" value="1"/>
</dbReference>
<dbReference type="FunCoup" id="A0A163L0H3">
    <property type="interactions" value="400"/>
</dbReference>
<gene>
    <name evidence="5" type="primary">ABSGL_08928.1 scaffold 10588</name>
</gene>
<dbReference type="InterPro" id="IPR000182">
    <property type="entry name" value="GNAT_dom"/>
</dbReference>
<dbReference type="GO" id="GO:1990189">
    <property type="term" value="F:protein N-terminal-serine acetyltransferase activity"/>
    <property type="evidence" value="ECO:0007669"/>
    <property type="project" value="TreeGrafter"/>
</dbReference>
<dbReference type="PANTHER" id="PTHR23091:SF4">
    <property type="entry name" value="N-TERMINAL AMINO-ACID N(ALPHA)-ACETYLTRANSFERASE NATA"/>
    <property type="match status" value="1"/>
</dbReference>
<evidence type="ECO:0000256" key="2">
    <source>
        <dbReference type="ARBA" id="ARBA00023315"/>
    </source>
</evidence>
<evidence type="ECO:0000256" key="1">
    <source>
        <dbReference type="ARBA" id="ARBA00022679"/>
    </source>
</evidence>
<dbReference type="InterPro" id="IPR016181">
    <property type="entry name" value="Acyl_CoA_acyltransferase"/>
</dbReference>
<accession>A0A163L0H3</accession>
<dbReference type="GO" id="GO:1990190">
    <property type="term" value="F:protein-N-terminal-glutamate acetyltransferase activity"/>
    <property type="evidence" value="ECO:0007669"/>
    <property type="project" value="TreeGrafter"/>
</dbReference>
<dbReference type="EMBL" id="LT554051">
    <property type="protein sequence ID" value="SAM03110.1"/>
    <property type="molecule type" value="Genomic_DNA"/>
</dbReference>
<keyword evidence="2" id="KW-0012">Acyltransferase</keyword>
<dbReference type="InParanoid" id="A0A163L0H3"/>
<evidence type="ECO:0000313" key="6">
    <source>
        <dbReference type="Proteomes" id="UP000078561"/>
    </source>
</evidence>
<evidence type="ECO:0000256" key="3">
    <source>
        <dbReference type="ARBA" id="ARBA00025786"/>
    </source>
</evidence>
<dbReference type="InterPro" id="IPR045047">
    <property type="entry name" value="Ard1-like"/>
</dbReference>
<feature type="domain" description="N-acetyltransferase" evidence="4">
    <location>
        <begin position="1"/>
        <end position="152"/>
    </location>
</feature>
<dbReference type="Proteomes" id="UP000078561">
    <property type="component" value="Unassembled WGS sequence"/>
</dbReference>
<proteinExistence type="inferred from homology"/>
<protein>
    <recommendedName>
        <fullName evidence="4">N-acetyltransferase domain-containing protein</fullName>
    </recommendedName>
</protein>
<comment type="similarity">
    <text evidence="3">Belongs to the acetyltransferase family. ARD1 subfamily.</text>
</comment>
<evidence type="ECO:0000259" key="4">
    <source>
        <dbReference type="PROSITE" id="PS51186"/>
    </source>
</evidence>
<dbReference type="Pfam" id="PF00583">
    <property type="entry name" value="Acetyltransf_1"/>
    <property type="match status" value="1"/>
</dbReference>
<dbReference type="STRING" id="4829.A0A163L0H3"/>
<dbReference type="OrthoDB" id="25586at2759"/>
<reference evidence="5" key="1">
    <citation type="submission" date="2016-04" db="EMBL/GenBank/DDBJ databases">
        <authorList>
            <person name="Evans L.H."/>
            <person name="Alamgir A."/>
            <person name="Owens N."/>
            <person name="Weber N.D."/>
            <person name="Virtaneva K."/>
            <person name="Barbian K."/>
            <person name="Babar A."/>
            <person name="Rosenke K."/>
        </authorList>
    </citation>
    <scope>NUCLEOTIDE SEQUENCE [LARGE SCALE GENOMIC DNA]</scope>
    <source>
        <strain evidence="5">CBS 101.48</strain>
    </source>
</reference>
<keyword evidence="1" id="KW-0808">Transferase</keyword>
<dbReference type="GO" id="GO:0031415">
    <property type="term" value="C:NatA complex"/>
    <property type="evidence" value="ECO:0007669"/>
    <property type="project" value="InterPro"/>
</dbReference>
<dbReference type="PANTHER" id="PTHR23091">
    <property type="entry name" value="N-TERMINAL ACETYLTRANSFERASE"/>
    <property type="match status" value="1"/>
</dbReference>
<dbReference type="OMA" id="MKFWMYH"/>
<dbReference type="PROSITE" id="PS51186">
    <property type="entry name" value="GNAT"/>
    <property type="match status" value="1"/>
</dbReference>
<keyword evidence="6" id="KW-1185">Reference proteome</keyword>
<dbReference type="AlphaFoldDB" id="A0A163L0H3"/>
<dbReference type="Gene3D" id="3.40.630.30">
    <property type="match status" value="1"/>
</dbReference>
<sequence length="175" mass="20023">MNIRQAVVDDLIAIQNCNQLDLPENYHMKYYLYHALSWPQLSFVAEDDNGKIVGYVLAKMEEDTSSVPHGHITSLSVMRTYRRLGLAEKLMTQATKQMQEVFDAHYVSLHVRKTNRAAIGLYRDTLKFSVKEIDKKYYADGEDAYAMQLTFKEAKKPLSRGVIEEVNEAQATVAN</sequence>
<evidence type="ECO:0000313" key="5">
    <source>
        <dbReference type="EMBL" id="SAM03110.1"/>
    </source>
</evidence>
<name>A0A163L0H3_ABSGL</name>
<dbReference type="CDD" id="cd04301">
    <property type="entry name" value="NAT_SF"/>
    <property type="match status" value="1"/>
</dbReference>
<dbReference type="SUPFAM" id="SSF55729">
    <property type="entry name" value="Acyl-CoA N-acyltransferases (Nat)"/>
    <property type="match status" value="1"/>
</dbReference>